<dbReference type="Pfam" id="PF09159">
    <property type="entry name" value="Ydc2-catalyt"/>
    <property type="match status" value="1"/>
</dbReference>
<gene>
    <name evidence="3" type="ORF">EI97DRAFT_370127</name>
</gene>
<organism evidence="3 4">
    <name type="scientific">Westerdykella ornata</name>
    <dbReference type="NCBI Taxonomy" id="318751"/>
    <lineage>
        <taxon>Eukaryota</taxon>
        <taxon>Fungi</taxon>
        <taxon>Dikarya</taxon>
        <taxon>Ascomycota</taxon>
        <taxon>Pezizomycotina</taxon>
        <taxon>Dothideomycetes</taxon>
        <taxon>Pleosporomycetidae</taxon>
        <taxon>Pleosporales</taxon>
        <taxon>Sporormiaceae</taxon>
        <taxon>Westerdykella</taxon>
    </lineage>
</organism>
<dbReference type="PANTHER" id="PTHR28072:SF1">
    <property type="entry name" value="CRUCIFORM CUTTING ENDONUCLEASE 1, MITOCHONDRIAL-RELATED"/>
    <property type="match status" value="1"/>
</dbReference>
<name>A0A6A6JST7_WESOR</name>
<dbReference type="Gene3D" id="3.30.420.10">
    <property type="entry name" value="Ribonuclease H-like superfamily/Ribonuclease H"/>
    <property type="match status" value="1"/>
</dbReference>
<sequence length="467" mass="51455">MPLVKSTLHRLLTRIGSSTTGLKTELVARLDRDVRVSRYPSVPRERRSQGTKTKGELVRILSIDMGIRNLAFCVVDGELDGAEEREVQMEIVAWRRLDVLDEVERLIPSPSPLPSSPLPNTDLEPDNHPKNSYNPSTLSQTAYSLLKHTLLPYNPDIILIERQRWRTNSSPAIQQWTLRVNTLEAMLWAMLTALKGEAAAVSAQGMQIPSSTTGEDSNQSAALSASASRLNYDYTVYPVDPKRVANFWLGPLTTKIPSPSRKKDKKKQPPTPSPEEESHNLPTIDPPPTKTPLPRGKAEKKFKIQLLRTWLDQSSSGTGSETTRDEETATDVENGGKGRRKGKKKTMMKEEGEEEVKDASGLGIEGKLDDVTDCFLQAAAWVAWEANRVRILEGRDELVKGILDGEHGRRGKGDGEAKEKKKKAKKDVKKSEGGGREGGDQEGSDPVGEVMKGRRSRGARKGKGGAG</sequence>
<evidence type="ECO:0000313" key="3">
    <source>
        <dbReference type="EMBL" id="KAF2279670.1"/>
    </source>
</evidence>
<reference evidence="3" key="1">
    <citation type="journal article" date="2020" name="Stud. Mycol.">
        <title>101 Dothideomycetes genomes: a test case for predicting lifestyles and emergence of pathogens.</title>
        <authorList>
            <person name="Haridas S."/>
            <person name="Albert R."/>
            <person name="Binder M."/>
            <person name="Bloem J."/>
            <person name="Labutti K."/>
            <person name="Salamov A."/>
            <person name="Andreopoulos B."/>
            <person name="Baker S."/>
            <person name="Barry K."/>
            <person name="Bills G."/>
            <person name="Bluhm B."/>
            <person name="Cannon C."/>
            <person name="Castanera R."/>
            <person name="Culley D."/>
            <person name="Daum C."/>
            <person name="Ezra D."/>
            <person name="Gonzalez J."/>
            <person name="Henrissat B."/>
            <person name="Kuo A."/>
            <person name="Liang C."/>
            <person name="Lipzen A."/>
            <person name="Lutzoni F."/>
            <person name="Magnuson J."/>
            <person name="Mondo S."/>
            <person name="Nolan M."/>
            <person name="Ohm R."/>
            <person name="Pangilinan J."/>
            <person name="Park H.-J."/>
            <person name="Ramirez L."/>
            <person name="Alfaro M."/>
            <person name="Sun H."/>
            <person name="Tritt A."/>
            <person name="Yoshinaga Y."/>
            <person name="Zwiers L.-H."/>
            <person name="Turgeon B."/>
            <person name="Goodwin S."/>
            <person name="Spatafora J."/>
            <person name="Crous P."/>
            <person name="Grigoriev I."/>
        </authorList>
    </citation>
    <scope>NUCLEOTIDE SEQUENCE</scope>
    <source>
        <strain evidence="3">CBS 379.55</strain>
    </source>
</reference>
<feature type="region of interest" description="Disordered" evidence="1">
    <location>
        <begin position="108"/>
        <end position="134"/>
    </location>
</feature>
<feature type="compositionally biased region" description="Basic and acidic residues" evidence="1">
    <location>
        <begin position="396"/>
        <end position="419"/>
    </location>
</feature>
<proteinExistence type="predicted"/>
<accession>A0A6A6JST7</accession>
<protein>
    <submittedName>
        <fullName evidence="3">Ribonuclease H-like protein</fullName>
    </submittedName>
</protein>
<feature type="compositionally biased region" description="Polar residues" evidence="1">
    <location>
        <begin position="312"/>
        <end position="321"/>
    </location>
</feature>
<dbReference type="InterPro" id="IPR015242">
    <property type="entry name" value="Ydc2_cat"/>
</dbReference>
<evidence type="ECO:0000313" key="4">
    <source>
        <dbReference type="Proteomes" id="UP000800097"/>
    </source>
</evidence>
<dbReference type="SUPFAM" id="SSF53098">
    <property type="entry name" value="Ribonuclease H-like"/>
    <property type="match status" value="1"/>
</dbReference>
<keyword evidence="4" id="KW-1185">Reference proteome</keyword>
<dbReference type="GO" id="GO:0000402">
    <property type="term" value="F:crossed form four-way junction DNA binding"/>
    <property type="evidence" value="ECO:0007669"/>
    <property type="project" value="TreeGrafter"/>
</dbReference>
<dbReference type="RefSeq" id="XP_033657209.1">
    <property type="nucleotide sequence ID" value="XM_033795219.1"/>
</dbReference>
<dbReference type="InterPro" id="IPR012337">
    <property type="entry name" value="RNaseH-like_sf"/>
</dbReference>
<dbReference type="GO" id="GO:0005739">
    <property type="term" value="C:mitochondrion"/>
    <property type="evidence" value="ECO:0007669"/>
    <property type="project" value="TreeGrafter"/>
</dbReference>
<dbReference type="GO" id="GO:0070336">
    <property type="term" value="F:flap-structured DNA binding"/>
    <property type="evidence" value="ECO:0007669"/>
    <property type="project" value="TreeGrafter"/>
</dbReference>
<feature type="region of interest" description="Disordered" evidence="1">
    <location>
        <begin position="251"/>
        <end position="297"/>
    </location>
</feature>
<feature type="compositionally biased region" description="Basic and acidic residues" evidence="1">
    <location>
        <begin position="429"/>
        <end position="439"/>
    </location>
</feature>
<dbReference type="PANTHER" id="PTHR28072">
    <property type="entry name" value="CRUCIFORM CUTTING ENDONUCLEASE 1, MITOCHONDRIAL-RELATED"/>
    <property type="match status" value="1"/>
</dbReference>
<feature type="domain" description="Mitochondrial resolvase Ydc2 catalytic" evidence="2">
    <location>
        <begin position="60"/>
        <end position="390"/>
    </location>
</feature>
<dbReference type="AlphaFoldDB" id="A0A6A6JST7"/>
<feature type="region of interest" description="Disordered" evidence="1">
    <location>
        <begin position="312"/>
        <end position="364"/>
    </location>
</feature>
<dbReference type="GO" id="GO:0004520">
    <property type="term" value="F:DNA endonuclease activity"/>
    <property type="evidence" value="ECO:0007669"/>
    <property type="project" value="TreeGrafter"/>
</dbReference>
<dbReference type="OrthoDB" id="5552842at2759"/>
<dbReference type="GeneID" id="54548394"/>
<feature type="compositionally biased region" description="Basic residues" evidence="1">
    <location>
        <begin position="337"/>
        <end position="346"/>
    </location>
</feature>
<feature type="compositionally biased region" description="Basic residues" evidence="1">
    <location>
        <begin position="453"/>
        <end position="467"/>
    </location>
</feature>
<dbReference type="CDD" id="cd16963">
    <property type="entry name" value="CCE1"/>
    <property type="match status" value="1"/>
</dbReference>
<dbReference type="InterPro" id="IPR039197">
    <property type="entry name" value="Mrs1/Cce1"/>
</dbReference>
<dbReference type="InterPro" id="IPR036397">
    <property type="entry name" value="RNaseH_sf"/>
</dbReference>
<evidence type="ECO:0000259" key="2">
    <source>
        <dbReference type="Pfam" id="PF09159"/>
    </source>
</evidence>
<dbReference type="GO" id="GO:0000403">
    <property type="term" value="F:Y-form DNA binding"/>
    <property type="evidence" value="ECO:0007669"/>
    <property type="project" value="TreeGrafter"/>
</dbReference>
<dbReference type="Proteomes" id="UP000800097">
    <property type="component" value="Unassembled WGS sequence"/>
</dbReference>
<evidence type="ECO:0000256" key="1">
    <source>
        <dbReference type="SAM" id="MobiDB-lite"/>
    </source>
</evidence>
<dbReference type="EMBL" id="ML986486">
    <property type="protein sequence ID" value="KAF2279670.1"/>
    <property type="molecule type" value="Genomic_DNA"/>
</dbReference>
<feature type="region of interest" description="Disordered" evidence="1">
    <location>
        <begin position="396"/>
        <end position="467"/>
    </location>
</feature>